<dbReference type="Pfam" id="PF09179">
    <property type="entry name" value="TilS"/>
    <property type="match status" value="1"/>
</dbReference>
<feature type="binding site" evidence="7">
    <location>
        <begin position="20"/>
        <end position="25"/>
    </location>
    <ligand>
        <name>ATP</name>
        <dbReference type="ChEBI" id="CHEBI:30616"/>
    </ligand>
</feature>
<evidence type="ECO:0000256" key="3">
    <source>
        <dbReference type="ARBA" id="ARBA00022694"/>
    </source>
</evidence>
<organism evidence="10 11">
    <name type="scientific">Pseudorhodoferax soli</name>
    <dbReference type="NCBI Taxonomy" id="545864"/>
    <lineage>
        <taxon>Bacteria</taxon>
        <taxon>Pseudomonadati</taxon>
        <taxon>Pseudomonadota</taxon>
        <taxon>Betaproteobacteria</taxon>
        <taxon>Burkholderiales</taxon>
        <taxon>Comamonadaceae</taxon>
    </lineage>
</organism>
<keyword evidence="5 7" id="KW-0067">ATP-binding</keyword>
<evidence type="ECO:0000256" key="5">
    <source>
        <dbReference type="ARBA" id="ARBA00022840"/>
    </source>
</evidence>
<dbReference type="InterPro" id="IPR014729">
    <property type="entry name" value="Rossmann-like_a/b/a_fold"/>
</dbReference>
<dbReference type="InterPro" id="IPR011063">
    <property type="entry name" value="TilS/TtcA_N"/>
</dbReference>
<dbReference type="EC" id="6.3.4.19" evidence="7"/>
<comment type="catalytic activity">
    <reaction evidence="6 7">
        <text>cytidine(34) in tRNA(Ile2) + L-lysine + ATP = lysidine(34) in tRNA(Ile2) + AMP + diphosphate + H(+)</text>
        <dbReference type="Rhea" id="RHEA:43744"/>
        <dbReference type="Rhea" id="RHEA-COMP:10625"/>
        <dbReference type="Rhea" id="RHEA-COMP:10670"/>
        <dbReference type="ChEBI" id="CHEBI:15378"/>
        <dbReference type="ChEBI" id="CHEBI:30616"/>
        <dbReference type="ChEBI" id="CHEBI:32551"/>
        <dbReference type="ChEBI" id="CHEBI:33019"/>
        <dbReference type="ChEBI" id="CHEBI:82748"/>
        <dbReference type="ChEBI" id="CHEBI:83665"/>
        <dbReference type="ChEBI" id="CHEBI:456215"/>
        <dbReference type="EC" id="6.3.4.19"/>
    </reaction>
</comment>
<dbReference type="GO" id="GO:0005737">
    <property type="term" value="C:cytoplasm"/>
    <property type="evidence" value="ECO:0007669"/>
    <property type="project" value="UniProtKB-SubCell"/>
</dbReference>
<keyword evidence="11" id="KW-1185">Reference proteome</keyword>
<gene>
    <name evidence="7" type="primary">tilS</name>
    <name evidence="10" type="ORF">DES41_106222</name>
</gene>
<evidence type="ECO:0000256" key="4">
    <source>
        <dbReference type="ARBA" id="ARBA00022741"/>
    </source>
</evidence>
<proteinExistence type="inferred from homology"/>
<dbReference type="Pfam" id="PF01171">
    <property type="entry name" value="ATP_bind_3"/>
    <property type="match status" value="1"/>
</dbReference>
<dbReference type="GO" id="GO:0005524">
    <property type="term" value="F:ATP binding"/>
    <property type="evidence" value="ECO:0007669"/>
    <property type="project" value="UniProtKB-UniRule"/>
</dbReference>
<dbReference type="Gene3D" id="3.40.50.620">
    <property type="entry name" value="HUPs"/>
    <property type="match status" value="1"/>
</dbReference>
<dbReference type="EMBL" id="QPJK01000006">
    <property type="protein sequence ID" value="RCW69349.1"/>
    <property type="molecule type" value="Genomic_DNA"/>
</dbReference>
<dbReference type="InterPro" id="IPR012795">
    <property type="entry name" value="tRNA_Ile_lys_synt_N"/>
</dbReference>
<evidence type="ECO:0000256" key="7">
    <source>
        <dbReference type="HAMAP-Rule" id="MF_01161"/>
    </source>
</evidence>
<dbReference type="CDD" id="cd01992">
    <property type="entry name" value="TilS_N"/>
    <property type="match status" value="1"/>
</dbReference>
<comment type="function">
    <text evidence="7">Ligates lysine onto the cytidine present at position 34 of the AUA codon-specific tRNA(Ile) that contains the anticodon CAU, in an ATP-dependent manner. Cytidine is converted to lysidine, thus changing the amino acid specificity of the tRNA from methionine to isoleucine.</text>
</comment>
<dbReference type="HAMAP" id="MF_01161">
    <property type="entry name" value="tRNA_Ile_lys_synt"/>
    <property type="match status" value="1"/>
</dbReference>
<accession>A0A368XP70</accession>
<comment type="subcellular location">
    <subcellularLocation>
        <location evidence="7">Cytoplasm</location>
    </subcellularLocation>
</comment>
<name>A0A368XP70_9BURK</name>
<evidence type="ECO:0000259" key="9">
    <source>
        <dbReference type="Pfam" id="PF09179"/>
    </source>
</evidence>
<evidence type="ECO:0000256" key="2">
    <source>
        <dbReference type="ARBA" id="ARBA00022598"/>
    </source>
</evidence>
<keyword evidence="1 7" id="KW-0963">Cytoplasm</keyword>
<keyword evidence="3 7" id="KW-0819">tRNA processing</keyword>
<dbReference type="AlphaFoldDB" id="A0A368XP70"/>
<feature type="domain" description="tRNA(Ile)-lysidine/2-thiocytidine synthase N-terminal" evidence="8">
    <location>
        <begin position="16"/>
        <end position="195"/>
    </location>
</feature>
<evidence type="ECO:0000256" key="1">
    <source>
        <dbReference type="ARBA" id="ARBA00022490"/>
    </source>
</evidence>
<sequence length="317" mass="33844">MFTEAIAAFAPRLPLAVAYSGGADSSALLRACAARWPGQVHAVHVHHGLQAAADGFETHCKDTCAALGVPLAVARVQARHARGQSPEDAARRARYAAIAEVAARSWGEGGPRDVALAQHADDQVETILLALSRGAGLPGLAAMPAQWEWGGLRFHRPLLRVPGAELRTWLAEQGAAWVEDPSNADPAYLRNGIRAELLPVLQRLFPAFRSTFARSAAHAGEAQELLRGLAEQDLRATGIPPAIAALQALPRARQANALRHWLAEAHATAPSAVQLAELLDQIDACRTRGHRLHLKVGAGFVRRSGALLDWYNPALSS</sequence>
<dbReference type="GO" id="GO:0032267">
    <property type="term" value="F:tRNA(Ile)-lysidine synthase activity"/>
    <property type="evidence" value="ECO:0007669"/>
    <property type="project" value="UniProtKB-EC"/>
</dbReference>
<dbReference type="Proteomes" id="UP000252884">
    <property type="component" value="Unassembled WGS sequence"/>
</dbReference>
<dbReference type="SUPFAM" id="SSF52402">
    <property type="entry name" value="Adenine nucleotide alpha hydrolases-like"/>
    <property type="match status" value="1"/>
</dbReference>
<comment type="similarity">
    <text evidence="7">Belongs to the tRNA(Ile)-lysidine synthase family.</text>
</comment>
<evidence type="ECO:0000313" key="10">
    <source>
        <dbReference type="EMBL" id="RCW69349.1"/>
    </source>
</evidence>
<feature type="domain" description="tRNA(Ile)-lysidine synthase substrate-binding" evidence="9">
    <location>
        <begin position="243"/>
        <end position="304"/>
    </location>
</feature>
<evidence type="ECO:0000256" key="6">
    <source>
        <dbReference type="ARBA" id="ARBA00048539"/>
    </source>
</evidence>
<comment type="domain">
    <text evidence="7">The N-terminal region contains the highly conserved SGGXDS motif, predicted to be a P-loop motif involved in ATP binding.</text>
</comment>
<dbReference type="GO" id="GO:0006400">
    <property type="term" value="P:tRNA modification"/>
    <property type="evidence" value="ECO:0007669"/>
    <property type="project" value="UniProtKB-UniRule"/>
</dbReference>
<dbReference type="Gene3D" id="1.20.59.20">
    <property type="match status" value="1"/>
</dbReference>
<reference evidence="10 11" key="1">
    <citation type="submission" date="2018-07" db="EMBL/GenBank/DDBJ databases">
        <title>Genomic Encyclopedia of Type Strains, Phase IV (KMG-IV): sequencing the most valuable type-strain genomes for metagenomic binning, comparative biology and taxonomic classification.</title>
        <authorList>
            <person name="Goeker M."/>
        </authorList>
    </citation>
    <scope>NUCLEOTIDE SEQUENCE [LARGE SCALE GENOMIC DNA]</scope>
    <source>
        <strain evidence="10 11">DSM 21634</strain>
    </source>
</reference>
<evidence type="ECO:0000259" key="8">
    <source>
        <dbReference type="Pfam" id="PF01171"/>
    </source>
</evidence>
<dbReference type="PANTHER" id="PTHR43033:SF1">
    <property type="entry name" value="TRNA(ILE)-LYSIDINE SYNTHASE-RELATED"/>
    <property type="match status" value="1"/>
</dbReference>
<dbReference type="InterPro" id="IPR015262">
    <property type="entry name" value="tRNA_Ile_lys_synt_subst-bd"/>
</dbReference>
<evidence type="ECO:0000313" key="11">
    <source>
        <dbReference type="Proteomes" id="UP000252884"/>
    </source>
</evidence>
<keyword evidence="2 7" id="KW-0436">Ligase</keyword>
<dbReference type="SUPFAM" id="SSF82829">
    <property type="entry name" value="MesJ substrate recognition domain-like"/>
    <property type="match status" value="1"/>
</dbReference>
<comment type="caution">
    <text evidence="10">The sequence shown here is derived from an EMBL/GenBank/DDBJ whole genome shotgun (WGS) entry which is preliminary data.</text>
</comment>
<keyword evidence="4 7" id="KW-0547">Nucleotide-binding</keyword>
<dbReference type="RefSeq" id="WP_425466380.1">
    <property type="nucleotide sequence ID" value="NZ_QPJK01000006.1"/>
</dbReference>
<dbReference type="InterPro" id="IPR012094">
    <property type="entry name" value="tRNA_Ile_lys_synt"/>
</dbReference>
<dbReference type="NCBIfam" id="TIGR02432">
    <property type="entry name" value="lysidine_TilS_N"/>
    <property type="match status" value="1"/>
</dbReference>
<protein>
    <recommendedName>
        <fullName evidence="7">tRNA(Ile)-lysidine synthase</fullName>
        <ecNumber evidence="7">6.3.4.19</ecNumber>
    </recommendedName>
    <alternativeName>
        <fullName evidence="7">tRNA(Ile)-2-lysyl-cytidine synthase</fullName>
    </alternativeName>
    <alternativeName>
        <fullName evidence="7">tRNA(Ile)-lysidine synthetase</fullName>
    </alternativeName>
</protein>
<dbReference type="PANTHER" id="PTHR43033">
    <property type="entry name" value="TRNA(ILE)-LYSIDINE SYNTHASE-RELATED"/>
    <property type="match status" value="1"/>
</dbReference>